<evidence type="ECO:0000313" key="1">
    <source>
        <dbReference type="EMBL" id="PKK73251.1"/>
    </source>
</evidence>
<dbReference type="VEuPathDB" id="FungiDB:RhiirA1_451236"/>
<evidence type="ECO:0008006" key="3">
    <source>
        <dbReference type="Google" id="ProtNLM"/>
    </source>
</evidence>
<comment type="caution">
    <text evidence="1">The sequence shown here is derived from an EMBL/GenBank/DDBJ whole genome shotgun (WGS) entry which is preliminary data.</text>
</comment>
<dbReference type="VEuPathDB" id="FungiDB:RhiirFUN_024671"/>
<dbReference type="Proteomes" id="UP000233469">
    <property type="component" value="Unassembled WGS sequence"/>
</dbReference>
<sequence length="216" mass="25130">METAILNINFPYDFLCDSSDILFNSYYDSSYSGSDLLSNVYYNLLYNSFNLLISDLYDDSSNLFFESYEVYNKTQIGNLEECDGNVNHQEKSQVENSEYEIDEENHLELSQGMEFKTWELAESYLDKYAKYQKFCFQKKANTHEVQKVILAENKRDRDSKMTGCSWHVNLTFLKSGSGVRINSIIGNHNHNMNPLIAELALRFQKLTNKMLVSLCK</sequence>
<dbReference type="VEuPathDB" id="FungiDB:FUN_025308"/>
<dbReference type="EMBL" id="LLXL01000384">
    <property type="protein sequence ID" value="PKK73251.1"/>
    <property type="molecule type" value="Genomic_DNA"/>
</dbReference>
<evidence type="ECO:0000313" key="2">
    <source>
        <dbReference type="Proteomes" id="UP000233469"/>
    </source>
</evidence>
<organism evidence="1 2">
    <name type="scientific">Rhizophagus irregularis</name>
    <dbReference type="NCBI Taxonomy" id="588596"/>
    <lineage>
        <taxon>Eukaryota</taxon>
        <taxon>Fungi</taxon>
        <taxon>Fungi incertae sedis</taxon>
        <taxon>Mucoromycota</taxon>
        <taxon>Glomeromycotina</taxon>
        <taxon>Glomeromycetes</taxon>
        <taxon>Glomerales</taxon>
        <taxon>Glomeraceae</taxon>
        <taxon>Rhizophagus</taxon>
    </lineage>
</organism>
<gene>
    <name evidence="1" type="ORF">RhiirC2_776271</name>
</gene>
<dbReference type="AlphaFoldDB" id="A0A2N1NHB6"/>
<reference evidence="1 2" key="1">
    <citation type="submission" date="2016-04" db="EMBL/GenBank/DDBJ databases">
        <title>Genome analyses suggest a sexual origin of heterokaryosis in a supposedly ancient asexual fungus.</title>
        <authorList>
            <person name="Ropars J."/>
            <person name="Sedzielewska K."/>
            <person name="Noel J."/>
            <person name="Charron P."/>
            <person name="Farinelli L."/>
            <person name="Marton T."/>
            <person name="Kruger M."/>
            <person name="Pelin A."/>
            <person name="Brachmann A."/>
            <person name="Corradi N."/>
        </authorList>
    </citation>
    <scope>NUCLEOTIDE SEQUENCE [LARGE SCALE GENOMIC DNA]</scope>
    <source>
        <strain evidence="1 2">C2</strain>
    </source>
</reference>
<proteinExistence type="predicted"/>
<accession>A0A2N1NHB6</accession>
<name>A0A2N1NHB6_9GLOM</name>
<reference evidence="1 2" key="2">
    <citation type="submission" date="2017-10" db="EMBL/GenBank/DDBJ databases">
        <title>Extensive intraspecific genome diversity in a model arbuscular mycorrhizal fungus.</title>
        <authorList>
            <person name="Chen E.C.H."/>
            <person name="Morin E."/>
            <person name="Baudet D."/>
            <person name="Noel J."/>
            <person name="Ndikumana S."/>
            <person name="Charron P."/>
            <person name="St-Onge C."/>
            <person name="Giorgi J."/>
            <person name="Grigoriev I.V."/>
            <person name="Roux C."/>
            <person name="Martin F.M."/>
            <person name="Corradi N."/>
        </authorList>
    </citation>
    <scope>NUCLEOTIDE SEQUENCE [LARGE SCALE GENOMIC DNA]</scope>
    <source>
        <strain evidence="1 2">C2</strain>
    </source>
</reference>
<protein>
    <recommendedName>
        <fullName evidence="3">FAR1 domain-containing protein</fullName>
    </recommendedName>
</protein>